<dbReference type="Proteomes" id="UP000278164">
    <property type="component" value="Unassembled WGS sequence"/>
</dbReference>
<name>A0A3L7ZL93_PARDI</name>
<dbReference type="OrthoDB" id="1042106at2"/>
<evidence type="ECO:0000313" key="1">
    <source>
        <dbReference type="EMBL" id="RLT72586.1"/>
    </source>
</evidence>
<proteinExistence type="predicted"/>
<dbReference type="AlphaFoldDB" id="A0A3L7ZL93"/>
<gene>
    <name evidence="1" type="ORF">D7V78_14825</name>
</gene>
<reference evidence="1 2" key="1">
    <citation type="submission" date="2018-09" db="EMBL/GenBank/DDBJ databases">
        <title>Murine metabolic-syndrome-specific gut microbial biobank.</title>
        <authorList>
            <person name="Liu C."/>
        </authorList>
    </citation>
    <scope>NUCLEOTIDE SEQUENCE [LARGE SCALE GENOMIC DNA]</scope>
    <source>
        <strain evidence="1 2">8-P5</strain>
    </source>
</reference>
<accession>A0A3L7ZL93</accession>
<comment type="caution">
    <text evidence="1">The sequence shown here is derived from an EMBL/GenBank/DDBJ whole genome shotgun (WGS) entry which is preliminary data.</text>
</comment>
<dbReference type="EMBL" id="RAYI01000032">
    <property type="protein sequence ID" value="RLT72586.1"/>
    <property type="molecule type" value="Genomic_DNA"/>
</dbReference>
<organism evidence="1 2">
    <name type="scientific">Parabacteroides distasonis</name>
    <dbReference type="NCBI Taxonomy" id="823"/>
    <lineage>
        <taxon>Bacteria</taxon>
        <taxon>Pseudomonadati</taxon>
        <taxon>Bacteroidota</taxon>
        <taxon>Bacteroidia</taxon>
        <taxon>Bacteroidales</taxon>
        <taxon>Tannerellaceae</taxon>
        <taxon>Parabacteroides</taxon>
    </lineage>
</organism>
<evidence type="ECO:0000313" key="2">
    <source>
        <dbReference type="Proteomes" id="UP000278164"/>
    </source>
</evidence>
<protein>
    <submittedName>
        <fullName evidence="1">Uncharacterized protein</fullName>
    </submittedName>
</protein>
<sequence>MKEIAGWINMAPCVLSSLYTTVLPNYSKGIKSHPPDPALAESFRRFYQDVYSPIPANERK</sequence>